<comment type="similarity">
    <text evidence="1">Belongs to the MT-A70-like family.</text>
</comment>
<dbReference type="InterPro" id="IPR007757">
    <property type="entry name" value="MT-A70-like"/>
</dbReference>
<dbReference type="AlphaFoldDB" id="A0A084B9Q2"/>
<dbReference type="Proteomes" id="UP000028045">
    <property type="component" value="Unassembled WGS sequence"/>
</dbReference>
<reference evidence="2 3" key="1">
    <citation type="journal article" date="2014" name="BMC Genomics">
        <title>Comparative genome sequencing reveals chemotype-specific gene clusters in the toxigenic black mold Stachybotrys.</title>
        <authorList>
            <person name="Semeiks J."/>
            <person name="Borek D."/>
            <person name="Otwinowski Z."/>
            <person name="Grishin N.V."/>
        </authorList>
    </citation>
    <scope>NUCLEOTIDE SEQUENCE [LARGE SCALE GENOMIC DNA]</scope>
    <source>
        <strain evidence="3">CBS 109288 / IBT 7711</strain>
    </source>
</reference>
<evidence type="ECO:0000313" key="3">
    <source>
        <dbReference type="Proteomes" id="UP000028045"/>
    </source>
</evidence>
<name>A0A084B9Q2_STACB</name>
<protein>
    <recommendedName>
        <fullName evidence="4">MT-A70 family</fullName>
    </recommendedName>
</protein>
<proteinExistence type="inferred from homology"/>
<gene>
    <name evidence="2" type="ORF">S7711_00439</name>
</gene>
<sequence length="331" mass="36793">MGTLRGANHASSTIYENDDKTIVVLDIPRSLEESQCRHAGQDALRRRLYSAEPVAVPFTTPEPRDGGGAHLAQSQAAQLADLMTTATVQAALDHLSAQYTGPYCHPRLVPEDGVAAPDGYYEPQGSTHLHGPIQDTRQTFLDIAPYFQLIVLDPPWPNRSARRSKKYRTASKTSDIKELLSLVPIPAKLAPDGLVAIWVTNAASVYDLVTSSTGLLASWGMELVTEWTWVKVTSLGEPLYDVNSRWRKPWEKLLIAKRAGARLPKVPASKVIIAVPDLHSRKPNLRELFKDELGDGYTGLEVFARNVTAGWWCWGDETLMFQEKRHWTVTD</sequence>
<organism evidence="2 3">
    <name type="scientific">Stachybotrys chartarum (strain CBS 109288 / IBT 7711)</name>
    <name type="common">Toxic black mold</name>
    <name type="synonym">Stilbospora chartarum</name>
    <dbReference type="NCBI Taxonomy" id="1280523"/>
    <lineage>
        <taxon>Eukaryota</taxon>
        <taxon>Fungi</taxon>
        <taxon>Dikarya</taxon>
        <taxon>Ascomycota</taxon>
        <taxon>Pezizomycotina</taxon>
        <taxon>Sordariomycetes</taxon>
        <taxon>Hypocreomycetidae</taxon>
        <taxon>Hypocreales</taxon>
        <taxon>Stachybotryaceae</taxon>
        <taxon>Stachybotrys</taxon>
    </lineage>
</organism>
<dbReference type="PROSITE" id="PS51143">
    <property type="entry name" value="MT_A70"/>
    <property type="match status" value="1"/>
</dbReference>
<evidence type="ECO:0008006" key="4">
    <source>
        <dbReference type="Google" id="ProtNLM"/>
    </source>
</evidence>
<dbReference type="PANTHER" id="PTHR12829:SF4">
    <property type="entry name" value="N(6)-ADENINE-SPECIFIC METHYLTRANSFERASE METTL4"/>
    <property type="match status" value="1"/>
</dbReference>
<evidence type="ECO:0000313" key="2">
    <source>
        <dbReference type="EMBL" id="KEY74281.1"/>
    </source>
</evidence>
<dbReference type="GO" id="GO:0005634">
    <property type="term" value="C:nucleus"/>
    <property type="evidence" value="ECO:0007669"/>
    <property type="project" value="TreeGrafter"/>
</dbReference>
<dbReference type="InterPro" id="IPR029063">
    <property type="entry name" value="SAM-dependent_MTases_sf"/>
</dbReference>
<accession>A0A084B9Q2</accession>
<evidence type="ECO:0000256" key="1">
    <source>
        <dbReference type="PROSITE-ProRule" id="PRU00489"/>
    </source>
</evidence>
<dbReference type="SUPFAM" id="SSF53335">
    <property type="entry name" value="S-adenosyl-L-methionine-dependent methyltransferases"/>
    <property type="match status" value="1"/>
</dbReference>
<dbReference type="GO" id="GO:0008168">
    <property type="term" value="F:methyltransferase activity"/>
    <property type="evidence" value="ECO:0007669"/>
    <property type="project" value="TreeGrafter"/>
</dbReference>
<dbReference type="EMBL" id="KL647645">
    <property type="protein sequence ID" value="KEY74281.1"/>
    <property type="molecule type" value="Genomic_DNA"/>
</dbReference>
<keyword evidence="3" id="KW-1185">Reference proteome</keyword>
<dbReference type="HOGENOM" id="CLU_027091_4_0_1"/>
<dbReference type="OrthoDB" id="61116at2759"/>
<dbReference type="PANTHER" id="PTHR12829">
    <property type="entry name" value="N6-ADENOSINE-METHYLTRANSFERASE"/>
    <property type="match status" value="1"/>
</dbReference>
<dbReference type="Pfam" id="PF05063">
    <property type="entry name" value="MT-A70"/>
    <property type="match status" value="1"/>
</dbReference>